<feature type="coiled-coil region" evidence="1">
    <location>
        <begin position="169"/>
        <end position="196"/>
    </location>
</feature>
<sequence length="224" mass="26418">MAFQIDLNQILGGHKILKDKKISLVKHQIHPDFIGIYNCYTELFKGLNFNLELSFDSNLYLAVCKAPQYDSYVCVHHLTRFYYFSQSDRFIHFHVYQYPENAEDIDALKVYVGNEFLHDLRKYPYQLTKLNPKRLQAFINQYIPSECLLRLNKQYSYKAHKTMGLEVLAKELKVSDQQLQRQIKSIEKRRKQTLDDLEKNSAIAKAMLNDPNFVLTPDLIWTSS</sequence>
<keyword evidence="3" id="KW-1185">Reference proteome</keyword>
<reference evidence="2 3" key="1">
    <citation type="submission" date="2020-02" db="EMBL/GenBank/DDBJ databases">
        <title>Tigecycline-resistant Acinetobacter species from pigs and migratory birds.</title>
        <authorList>
            <person name="Chen C."/>
            <person name="Sun J."/>
            <person name="Liao X.-P."/>
            <person name="Liu Y.-H."/>
        </authorList>
    </citation>
    <scope>NUCLEOTIDE SEQUENCE [LARGE SCALE GENOMIC DNA]</scope>
    <source>
        <strain evidence="2 3">YH12207_T</strain>
    </source>
</reference>
<dbReference type="Proteomes" id="UP000593966">
    <property type="component" value="Chromosome"/>
</dbReference>
<gene>
    <name evidence="2" type="ORF">G0028_18245</name>
</gene>
<dbReference type="AlphaFoldDB" id="A0A7S7AIP4"/>
<evidence type="ECO:0000256" key="1">
    <source>
        <dbReference type="SAM" id="Coils"/>
    </source>
</evidence>
<organism evidence="2 3">
    <name type="scientific">Acinetobacter piscicola</name>
    <dbReference type="NCBI Taxonomy" id="2006115"/>
    <lineage>
        <taxon>Bacteria</taxon>
        <taxon>Pseudomonadati</taxon>
        <taxon>Pseudomonadota</taxon>
        <taxon>Gammaproteobacteria</taxon>
        <taxon>Moraxellales</taxon>
        <taxon>Moraxellaceae</taxon>
        <taxon>Acinetobacter</taxon>
    </lineage>
</organism>
<evidence type="ECO:0000313" key="3">
    <source>
        <dbReference type="Proteomes" id="UP000593966"/>
    </source>
</evidence>
<evidence type="ECO:0000313" key="2">
    <source>
        <dbReference type="EMBL" id="QOW47660.1"/>
    </source>
</evidence>
<dbReference type="EMBL" id="CP048659">
    <property type="protein sequence ID" value="QOW47660.1"/>
    <property type="molecule type" value="Genomic_DNA"/>
</dbReference>
<name>A0A7S7AIP4_9GAMM</name>
<protein>
    <submittedName>
        <fullName evidence="2">DUF2489 domain-containing protein</fullName>
    </submittedName>
</protein>
<dbReference type="RefSeq" id="WP_180046578.1">
    <property type="nucleotide sequence ID" value="NZ_CP048659.1"/>
</dbReference>
<keyword evidence="1" id="KW-0175">Coiled coil</keyword>
<accession>A0A7S7AIP4</accession>
<proteinExistence type="predicted"/>